<feature type="signal peptide" evidence="15">
    <location>
        <begin position="1"/>
        <end position="27"/>
    </location>
</feature>
<evidence type="ECO:0000259" key="16">
    <source>
        <dbReference type="SMART" id="SM00831"/>
    </source>
</evidence>
<protein>
    <recommendedName>
        <fullName evidence="13">Calcium-transporting ATPase</fullName>
        <ecNumber evidence="13">7.2.2.10</ecNumber>
    </recommendedName>
</protein>
<dbReference type="InterPro" id="IPR044492">
    <property type="entry name" value="P_typ_ATPase_HD_dom"/>
</dbReference>
<evidence type="ECO:0000256" key="15">
    <source>
        <dbReference type="SAM" id="SignalP"/>
    </source>
</evidence>
<dbReference type="Gene3D" id="3.40.50.1000">
    <property type="entry name" value="HAD superfamily/HAD-like"/>
    <property type="match status" value="1"/>
</dbReference>
<dbReference type="InterPro" id="IPR006413">
    <property type="entry name" value="P-type_ATPase_IIA_PMR1"/>
</dbReference>
<evidence type="ECO:0000313" key="18">
    <source>
        <dbReference type="Proteomes" id="UP001214415"/>
    </source>
</evidence>
<dbReference type="SFLD" id="SFLDS00003">
    <property type="entry name" value="Haloacid_Dehalogenase"/>
    <property type="match status" value="1"/>
</dbReference>
<keyword evidence="11 13" id="KW-0472">Membrane</keyword>
<keyword evidence="18" id="KW-1185">Reference proteome</keyword>
<keyword evidence="8" id="KW-1278">Translocase</keyword>
<dbReference type="Gene3D" id="1.20.1270.10">
    <property type="match status" value="1"/>
</dbReference>
<dbReference type="InterPro" id="IPR004014">
    <property type="entry name" value="ATPase_P-typ_cation-transptr_N"/>
</dbReference>
<dbReference type="Gene3D" id="3.30.30.30">
    <property type="match status" value="1"/>
</dbReference>
<dbReference type="Pfam" id="PF00122">
    <property type="entry name" value="E1-E2_ATPase"/>
    <property type="match status" value="1"/>
</dbReference>
<dbReference type="PRINTS" id="PR00119">
    <property type="entry name" value="CATATPASE"/>
</dbReference>
<keyword evidence="2 13" id="KW-0813">Transport</keyword>
<evidence type="ECO:0000256" key="12">
    <source>
        <dbReference type="ARBA" id="ARBA00038148"/>
    </source>
</evidence>
<dbReference type="SUPFAM" id="SSF81660">
    <property type="entry name" value="Metal cation-transporting ATPase, ATP-binding domain N"/>
    <property type="match status" value="1"/>
</dbReference>
<dbReference type="SUPFAM" id="SSF56784">
    <property type="entry name" value="HAD-like"/>
    <property type="match status" value="1"/>
</dbReference>
<dbReference type="GO" id="GO:0140662">
    <property type="term" value="F:ATP-dependent protein folding chaperone"/>
    <property type="evidence" value="ECO:0007669"/>
    <property type="project" value="InterPro"/>
</dbReference>
<dbReference type="PRINTS" id="PR00120">
    <property type="entry name" value="HATPASE"/>
</dbReference>
<feature type="transmembrane region" description="Helical" evidence="13">
    <location>
        <begin position="1565"/>
        <end position="1587"/>
    </location>
</feature>
<reference evidence="17" key="1">
    <citation type="submission" date="2023-03" db="EMBL/GenBank/DDBJ databases">
        <title>Mating type loci evolution in Malassezia.</title>
        <authorList>
            <person name="Coelho M.A."/>
        </authorList>
    </citation>
    <scope>NUCLEOTIDE SEQUENCE</scope>
    <source>
        <strain evidence="17">CBS 12830</strain>
    </source>
</reference>
<dbReference type="InterPro" id="IPR023299">
    <property type="entry name" value="ATPase_P-typ_cyto_dom_N"/>
</dbReference>
<evidence type="ECO:0000256" key="13">
    <source>
        <dbReference type="RuleBase" id="RU361146"/>
    </source>
</evidence>
<accession>A0AAF0J098</accession>
<name>A0AAF0J098_9BASI</name>
<dbReference type="CDD" id="cd10230">
    <property type="entry name" value="ASKHA_NBD_HSP70_HYOU1"/>
    <property type="match status" value="1"/>
</dbReference>
<dbReference type="PANTHER" id="PTHR42861">
    <property type="entry name" value="CALCIUM-TRANSPORTING ATPASE"/>
    <property type="match status" value="1"/>
</dbReference>
<feature type="transmembrane region" description="Helical" evidence="13">
    <location>
        <begin position="1735"/>
        <end position="1751"/>
    </location>
</feature>
<dbReference type="InterPro" id="IPR036412">
    <property type="entry name" value="HAD-like_sf"/>
</dbReference>
<dbReference type="InterPro" id="IPR018181">
    <property type="entry name" value="Heat_shock_70_CS"/>
</dbReference>
<dbReference type="SUPFAM" id="SSF81665">
    <property type="entry name" value="Calcium ATPase, transmembrane domain M"/>
    <property type="match status" value="1"/>
</dbReference>
<dbReference type="InterPro" id="IPR013126">
    <property type="entry name" value="Hsp_70_fam"/>
</dbReference>
<dbReference type="Gene3D" id="2.70.150.10">
    <property type="entry name" value="Calcium-transporting ATPase, cytoplasmic transduction domain A"/>
    <property type="match status" value="1"/>
</dbReference>
<dbReference type="SUPFAM" id="SSF81653">
    <property type="entry name" value="Calcium ATPase, transduction domain A"/>
    <property type="match status" value="1"/>
</dbReference>
<sequence>MRTSITVGVLLAYVALCLVLLAAPSEAIGVVSIDYGTEWIKAALIKPGKPYDLVLSRDSKRKVQASVAFKGNVPKDGRLEKQEQIIGADAYAYASRSPLQSYHAAKLLLGQSCKDGETEGVSQYRQVFGNLVAKLPGDNSTGSSCIVVPSRDVNAFWRPEELVGMQLDHMRELAEEAADEMLSIGYGGSSWFSSQRGLDTVVTVPIFYTPRERQALLDAALLAGFRPRLISDAAAAAANYAQSRTFAKPERHIFYDAGSGAVRATLVEFSKRDNSARADDVKVQVLDAAWDRHAGGLKMDMLLRDMLAEAFDKENPSRPSVRNDARAMARLLREANKVKHVLSANAAAAASIEGLADDLDLRTTIEREEFESKMREVKLLPRFSAPLQELLQRTKMNWKDVHSVVLVGGATRVPAVQAELRALGVPDNKLAQNVNADEAAVMGAALAVASMQPQLRMKQVEVHDGHMYPVELEVASHKETVFEAGPLFTEAYELTLHGLKDDFDVHLRLKSDRLEEGDDGELQTIRVSGLSESLAELHEKNEMGHVDLNVNLTVRNVPFGTYGVSSVFLTVTPHKSITGSLKSLLGMNKDKMSDNSTEANNGTETGSMAPQASQLRLSTTHLSLVHPLSGQEKISALERLRLIVYEAKQRALRDASFNELEATVYRARELLEDSSFAQASSKSEADKLRSTADALGAWLSDDSDGADADALQKKLRELTKLIDPVQKRLTQAAQREASAQGVKDALDQTATFLEAARANLTAAMEQKTSSKYTVVELDSMEAQLKKDRTWLEDGLRAQAKRQVHEDPAILVEDMDKRSKKMRDTLTRMNKRKIPKTRPKKPMKSASASSRTTASSSTTASPSASSTKAESTTSTSEVPTVDGRPSIDMNSDLPYTRTAPERNSENKLADVYKCKTVDETLQALGEPSPENGWDRDAVAQVRETSGTNELDSKAPEPLYERWISQLKEPMNALLVASALVSLLVGQAEDAVCIAVALTIVITVGIAQEYRSEKSLEALNNLVPPKCLVIREGHTQSIFAKELVPGDIIRLRSGDRVPADVRLLHVSDFEVDESALTGETTSVRKTTKPVDEEPSNVAFMGTLVQRGSATAVVYAIGSQTEFGSIFGMVDDVTENQTPLQRAMGDLAQRLSTASLIIIAVILLLGVLEQKSWLEMFTIAVSLAVAAIPEGLPIVVTVTLALGALKMSEHQAIVKKLPSVETLGCMSVICSDKTGTLTTGQMKVVEVYTVPDGNIHVGEGQAPMSQALLKTLQVGFFCNNASRNEQGEWVGQATETAMMALPEDLDVSMHRQAWTRTNEMPFDSERKYMTVIGHGDTSQTPGEAQLIKGAPEVVLKKCSSYMAQQVTNLNDTMRQQIQEHADDMARRGLRVLATGFAPQGRPFVFCGLQAMQDPPREGVIEAIETLQKGSVHVIMITGDAKTTASAIAEQLGIASSPEVLTGPELESMTDRQLQEHVQNVSVFARTKPEHKLRIVSALQANHYVVGMTGDGVNDAPALKLADVGIAMGSGTDVTKEAADVILVDDNFATILSAMREGKSIFYNIQNFVAFQLSTSTAALILITLSTVLGFRFPMNATQILFINILMDGPPSQSLGVDPAQAQVMDRSPRLKDAPVLTRRLLMRTVFSALLMILFTEFTFLLYRSEDGQSTHTSTMTFSAFVVLDLVTAWQNRGLFIPLTGNSVLLWTLGGSLLIQLALVYVPLMQTVFHTNSLPLRDLGYLIGIAALAFGAQELRRCYERRMEKEQQFCSPA</sequence>
<organism evidence="17 18">
    <name type="scientific">Malassezia equina</name>
    <dbReference type="NCBI Taxonomy" id="1381935"/>
    <lineage>
        <taxon>Eukaryota</taxon>
        <taxon>Fungi</taxon>
        <taxon>Dikarya</taxon>
        <taxon>Basidiomycota</taxon>
        <taxon>Ustilaginomycotina</taxon>
        <taxon>Malasseziomycetes</taxon>
        <taxon>Malasseziales</taxon>
        <taxon>Malasseziaceae</taxon>
        <taxon>Malassezia</taxon>
    </lineage>
</organism>
<evidence type="ECO:0000256" key="9">
    <source>
        <dbReference type="ARBA" id="ARBA00022989"/>
    </source>
</evidence>
<dbReference type="NCBIfam" id="TIGR01494">
    <property type="entry name" value="ATPase_P-type"/>
    <property type="match status" value="3"/>
</dbReference>
<keyword evidence="7 13" id="KW-0067">ATP-binding</keyword>
<dbReference type="Gene3D" id="3.90.640.10">
    <property type="entry name" value="Actin, Chain A, domain 4"/>
    <property type="match status" value="1"/>
</dbReference>
<dbReference type="SUPFAM" id="SSF100934">
    <property type="entry name" value="Heat shock protein 70kD (HSP70), C-terminal subdomain"/>
    <property type="match status" value="1"/>
</dbReference>
<dbReference type="GO" id="GO:0016020">
    <property type="term" value="C:membrane"/>
    <property type="evidence" value="ECO:0007669"/>
    <property type="project" value="UniProtKB-SubCell"/>
</dbReference>
<evidence type="ECO:0000313" key="17">
    <source>
        <dbReference type="EMBL" id="WFD24756.1"/>
    </source>
</evidence>
<dbReference type="Pfam" id="PF00690">
    <property type="entry name" value="Cation_ATPase_N"/>
    <property type="match status" value="1"/>
</dbReference>
<dbReference type="InterPro" id="IPR001757">
    <property type="entry name" value="P_typ_ATPase"/>
</dbReference>
<keyword evidence="15" id="KW-0732">Signal</keyword>
<dbReference type="Gene3D" id="3.40.1110.10">
    <property type="entry name" value="Calcium-transporting ATPase, cytoplasmic domain N"/>
    <property type="match status" value="1"/>
</dbReference>
<evidence type="ECO:0000256" key="14">
    <source>
        <dbReference type="SAM" id="MobiDB-lite"/>
    </source>
</evidence>
<comment type="similarity">
    <text evidence="12 13">Belongs to the cation transport ATPase (P-type) (TC 3.A.3) family.</text>
</comment>
<dbReference type="Gene3D" id="3.30.420.40">
    <property type="match status" value="2"/>
</dbReference>
<keyword evidence="9 13" id="KW-1133">Transmembrane helix</keyword>
<feature type="transmembrane region" description="Helical" evidence="13">
    <location>
        <begin position="1671"/>
        <end position="1688"/>
    </location>
</feature>
<evidence type="ECO:0000256" key="10">
    <source>
        <dbReference type="ARBA" id="ARBA00023065"/>
    </source>
</evidence>
<feature type="transmembrane region" description="Helical" evidence="13">
    <location>
        <begin position="1144"/>
        <end position="1165"/>
    </location>
</feature>
<dbReference type="InterPro" id="IPR008250">
    <property type="entry name" value="ATPase_P-typ_transduc_dom_A_sf"/>
</dbReference>
<dbReference type="SUPFAM" id="SSF53067">
    <property type="entry name" value="Actin-like ATPase domain"/>
    <property type="match status" value="2"/>
</dbReference>
<keyword evidence="6 13" id="KW-0106">Calcium</keyword>
<feature type="compositionally biased region" description="Low complexity" evidence="14">
    <location>
        <begin position="843"/>
        <end position="875"/>
    </location>
</feature>
<dbReference type="GO" id="GO:0016887">
    <property type="term" value="F:ATP hydrolysis activity"/>
    <property type="evidence" value="ECO:0007669"/>
    <property type="project" value="InterPro"/>
</dbReference>
<dbReference type="Pfam" id="PF13246">
    <property type="entry name" value="Cation_ATPase"/>
    <property type="match status" value="1"/>
</dbReference>
<gene>
    <name evidence="17" type="primary">PMR1</name>
    <name evidence="17" type="ORF">MEQU1_003460</name>
</gene>
<evidence type="ECO:0000256" key="1">
    <source>
        <dbReference type="ARBA" id="ARBA00004127"/>
    </source>
</evidence>
<dbReference type="GO" id="GO:0012505">
    <property type="term" value="C:endomembrane system"/>
    <property type="evidence" value="ECO:0007669"/>
    <property type="project" value="UniProtKB-SubCell"/>
</dbReference>
<comment type="caution">
    <text evidence="13">Lacks conserved residue(s) required for the propagation of feature annotation.</text>
</comment>
<dbReference type="InterPro" id="IPR006068">
    <property type="entry name" value="ATPase_P-typ_cation-transptr_C"/>
</dbReference>
<comment type="subcellular location">
    <subcellularLocation>
        <location evidence="1">Endomembrane system</location>
        <topology evidence="1">Multi-pass membrane protein</topology>
    </subcellularLocation>
    <subcellularLocation>
        <location evidence="13">Membrane</location>
        <topology evidence="13">Multi-pass membrane protein</topology>
    </subcellularLocation>
</comment>
<evidence type="ECO:0000256" key="3">
    <source>
        <dbReference type="ARBA" id="ARBA00022568"/>
    </source>
</evidence>
<dbReference type="Gene3D" id="1.20.1110.10">
    <property type="entry name" value="Calcium-transporting ATPase, transmembrane domain"/>
    <property type="match status" value="1"/>
</dbReference>
<evidence type="ECO:0000256" key="4">
    <source>
        <dbReference type="ARBA" id="ARBA00022692"/>
    </source>
</evidence>
<feature type="domain" description="Cation-transporting P-type ATPase N-terminal" evidence="16">
    <location>
        <begin position="910"/>
        <end position="985"/>
    </location>
</feature>
<dbReference type="PROSITE" id="PS00154">
    <property type="entry name" value="ATPASE_E1_E2"/>
    <property type="match status" value="1"/>
</dbReference>
<dbReference type="FunFam" id="3.40.50.1000:FF:000028">
    <property type="entry name" value="Calcium-transporting P-type ATPase, putative"/>
    <property type="match status" value="1"/>
</dbReference>
<dbReference type="SFLD" id="SFLDG00002">
    <property type="entry name" value="C1.7:_P-type_atpase_like"/>
    <property type="match status" value="1"/>
</dbReference>
<evidence type="ECO:0000256" key="8">
    <source>
        <dbReference type="ARBA" id="ARBA00022967"/>
    </source>
</evidence>
<dbReference type="InterPro" id="IPR023214">
    <property type="entry name" value="HAD_sf"/>
</dbReference>
<dbReference type="GO" id="GO:0005388">
    <property type="term" value="F:P-type calcium transporter activity"/>
    <property type="evidence" value="ECO:0007669"/>
    <property type="project" value="UniProtKB-EC"/>
</dbReference>
<dbReference type="EMBL" id="CP119906">
    <property type="protein sequence ID" value="WFD24756.1"/>
    <property type="molecule type" value="Genomic_DNA"/>
</dbReference>
<keyword evidence="10 13" id="KW-0406">Ion transport</keyword>
<keyword evidence="3 13" id="KW-0109">Calcium transport</keyword>
<feature type="transmembrane region" description="Helical" evidence="13">
    <location>
        <begin position="1700"/>
        <end position="1720"/>
    </location>
</feature>
<dbReference type="SMART" id="SM00831">
    <property type="entry name" value="Cation_ATPase_N"/>
    <property type="match status" value="1"/>
</dbReference>
<dbReference type="InterPro" id="IPR018303">
    <property type="entry name" value="ATPase_P-typ_P_site"/>
</dbReference>
<dbReference type="NCBIfam" id="TIGR01522">
    <property type="entry name" value="ATPase-IIA2_Ca"/>
    <property type="match status" value="1"/>
</dbReference>
<dbReference type="InterPro" id="IPR059000">
    <property type="entry name" value="ATPase_P-type_domA"/>
</dbReference>
<feature type="compositionally biased region" description="Basic and acidic residues" evidence="14">
    <location>
        <begin position="808"/>
        <end position="825"/>
    </location>
</feature>
<dbReference type="Pfam" id="PF00012">
    <property type="entry name" value="HSP70"/>
    <property type="match status" value="1"/>
</dbReference>
<comment type="catalytic activity">
    <reaction evidence="13">
        <text>Ca(2+)(in) + ATP + H2O = Ca(2+)(out) + ADP + phosphate + H(+)</text>
        <dbReference type="Rhea" id="RHEA:18105"/>
        <dbReference type="ChEBI" id="CHEBI:15377"/>
        <dbReference type="ChEBI" id="CHEBI:15378"/>
        <dbReference type="ChEBI" id="CHEBI:29108"/>
        <dbReference type="ChEBI" id="CHEBI:30616"/>
        <dbReference type="ChEBI" id="CHEBI:43474"/>
        <dbReference type="ChEBI" id="CHEBI:456216"/>
        <dbReference type="EC" id="7.2.2.10"/>
    </reaction>
</comment>
<dbReference type="EC" id="7.2.2.10" evidence="13"/>
<keyword evidence="4 13" id="KW-0812">Transmembrane</keyword>
<dbReference type="SFLD" id="SFLDF00027">
    <property type="entry name" value="p-type_atpase"/>
    <property type="match status" value="1"/>
</dbReference>
<comment type="function">
    <text evidence="13">Catalyzes the hydrolysis of ATP coupled with the transport of calcium.</text>
</comment>
<dbReference type="GO" id="GO:0005524">
    <property type="term" value="F:ATP binding"/>
    <property type="evidence" value="ECO:0007669"/>
    <property type="project" value="UniProtKB-KW"/>
</dbReference>
<proteinExistence type="inferred from homology"/>
<evidence type="ECO:0000256" key="11">
    <source>
        <dbReference type="ARBA" id="ARBA00023136"/>
    </source>
</evidence>
<dbReference type="InterPro" id="IPR023298">
    <property type="entry name" value="ATPase_P-typ_TM_dom_sf"/>
</dbReference>
<dbReference type="InterPro" id="IPR043129">
    <property type="entry name" value="ATPase_NBD"/>
</dbReference>
<evidence type="ECO:0000256" key="5">
    <source>
        <dbReference type="ARBA" id="ARBA00022741"/>
    </source>
</evidence>
<dbReference type="InterPro" id="IPR029048">
    <property type="entry name" value="HSP70_C_sf"/>
</dbReference>
<dbReference type="PROSITE" id="PS01036">
    <property type="entry name" value="HSP70_3"/>
    <property type="match status" value="1"/>
</dbReference>
<evidence type="ECO:0000256" key="6">
    <source>
        <dbReference type="ARBA" id="ARBA00022837"/>
    </source>
</evidence>
<feature type="transmembrane region" description="Helical" evidence="13">
    <location>
        <begin position="1177"/>
        <end position="1202"/>
    </location>
</feature>
<feature type="chain" id="PRO_5042259424" description="Calcium-transporting ATPase" evidence="15">
    <location>
        <begin position="28"/>
        <end position="1769"/>
    </location>
</feature>
<feature type="transmembrane region" description="Helical" evidence="13">
    <location>
        <begin position="1637"/>
        <end position="1659"/>
    </location>
</feature>
<dbReference type="Pfam" id="PF00689">
    <property type="entry name" value="Cation_ATPase_C"/>
    <property type="match status" value="1"/>
</dbReference>
<evidence type="ECO:0000256" key="7">
    <source>
        <dbReference type="ARBA" id="ARBA00022840"/>
    </source>
</evidence>
<feature type="region of interest" description="Disordered" evidence="14">
    <location>
        <begin position="808"/>
        <end position="906"/>
    </location>
</feature>
<evidence type="ECO:0000256" key="2">
    <source>
        <dbReference type="ARBA" id="ARBA00022448"/>
    </source>
</evidence>
<keyword evidence="5 13" id="KW-0547">Nucleotide-binding</keyword>
<dbReference type="Pfam" id="PF08282">
    <property type="entry name" value="Hydrolase_3"/>
    <property type="match status" value="1"/>
</dbReference>
<feature type="compositionally biased region" description="Basic residues" evidence="14">
    <location>
        <begin position="828"/>
        <end position="842"/>
    </location>
</feature>
<dbReference type="Proteomes" id="UP001214415">
    <property type="component" value="Chromosome 7"/>
</dbReference>